<dbReference type="Proteomes" id="UP000228964">
    <property type="component" value="Unassembled WGS sequence"/>
</dbReference>
<sequence>MQRKNNQVDTKRGFIIGQTNLKTGLITIDIWTPKFRKAKTLASILRTLAHEAAHYQKPPYRQYYRGHWIIRRHYPKFYQQVSKNILIFKRDKILHNYFL</sequence>
<evidence type="ECO:0000313" key="2">
    <source>
        <dbReference type="Proteomes" id="UP000228964"/>
    </source>
</evidence>
<gene>
    <name evidence="1" type="ORF">COT96_03030</name>
</gene>
<protein>
    <recommendedName>
        <fullName evidence="3">SprT-like domain-containing protein</fullName>
    </recommendedName>
</protein>
<organism evidence="1 2">
    <name type="scientific">Candidatus Falkowbacteria bacterium CG10_big_fil_rev_8_21_14_0_10_38_22</name>
    <dbReference type="NCBI Taxonomy" id="1974564"/>
    <lineage>
        <taxon>Bacteria</taxon>
        <taxon>Candidatus Falkowiibacteriota</taxon>
    </lineage>
</organism>
<proteinExistence type="predicted"/>
<evidence type="ECO:0008006" key="3">
    <source>
        <dbReference type="Google" id="ProtNLM"/>
    </source>
</evidence>
<evidence type="ECO:0000313" key="1">
    <source>
        <dbReference type="EMBL" id="PIT94658.1"/>
    </source>
</evidence>
<reference evidence="2" key="1">
    <citation type="submission" date="2017-09" db="EMBL/GenBank/DDBJ databases">
        <title>Depth-based differentiation of microbial function through sediment-hosted aquifers and enrichment of novel symbionts in the deep terrestrial subsurface.</title>
        <authorList>
            <person name="Probst A.J."/>
            <person name="Ladd B."/>
            <person name="Jarett J.K."/>
            <person name="Geller-Mcgrath D.E."/>
            <person name="Sieber C.M.K."/>
            <person name="Emerson J.B."/>
            <person name="Anantharaman K."/>
            <person name="Thomas B.C."/>
            <person name="Malmstrom R."/>
            <person name="Stieglmeier M."/>
            <person name="Klingl A."/>
            <person name="Woyke T."/>
            <person name="Ryan C.M."/>
            <person name="Banfield J.F."/>
        </authorList>
    </citation>
    <scope>NUCLEOTIDE SEQUENCE [LARGE SCALE GENOMIC DNA]</scope>
</reference>
<accession>A0A2M6WPC8</accession>
<name>A0A2M6WPC8_9BACT</name>
<dbReference type="AlphaFoldDB" id="A0A2M6WPC8"/>
<dbReference type="EMBL" id="PFAO01000074">
    <property type="protein sequence ID" value="PIT94658.1"/>
    <property type="molecule type" value="Genomic_DNA"/>
</dbReference>
<comment type="caution">
    <text evidence="1">The sequence shown here is derived from an EMBL/GenBank/DDBJ whole genome shotgun (WGS) entry which is preliminary data.</text>
</comment>